<dbReference type="Proteomes" id="UP000663869">
    <property type="component" value="Unassembled WGS sequence"/>
</dbReference>
<proteinExistence type="predicted"/>
<dbReference type="Proteomes" id="UP000663865">
    <property type="component" value="Unassembled WGS sequence"/>
</dbReference>
<evidence type="ECO:0000256" key="1">
    <source>
        <dbReference type="SAM" id="Phobius"/>
    </source>
</evidence>
<comment type="caution">
    <text evidence="4">The sequence shown here is derived from an EMBL/GenBank/DDBJ whole genome shotgun (WGS) entry which is preliminary data.</text>
</comment>
<evidence type="ECO:0000313" key="4">
    <source>
        <dbReference type="EMBL" id="CAF3754925.1"/>
    </source>
</evidence>
<keyword evidence="1" id="KW-0812">Transmembrane</keyword>
<gene>
    <name evidence="2" type="ORF">FME351_LOCUS10694</name>
    <name evidence="4" type="ORF">GRG538_LOCUS31604</name>
    <name evidence="3" type="ORF">KIK155_LOCUS20062</name>
</gene>
<protein>
    <submittedName>
        <fullName evidence="4">Uncharacterized protein</fullName>
    </submittedName>
</protein>
<dbReference type="EMBL" id="CAJNYT010005553">
    <property type="protein sequence ID" value="CAF3754925.1"/>
    <property type="molecule type" value="Genomic_DNA"/>
</dbReference>
<keyword evidence="1" id="KW-1133">Transmembrane helix</keyword>
<reference evidence="4" key="1">
    <citation type="submission" date="2021-02" db="EMBL/GenBank/DDBJ databases">
        <authorList>
            <person name="Nowell W R."/>
        </authorList>
    </citation>
    <scope>NUCLEOTIDE SEQUENCE</scope>
</reference>
<keyword evidence="1" id="KW-0472">Membrane</keyword>
<dbReference type="EMBL" id="CAJNYV010003506">
    <property type="protein sequence ID" value="CAF3583317.1"/>
    <property type="molecule type" value="Genomic_DNA"/>
</dbReference>
<dbReference type="EMBL" id="CAJNYU010001182">
    <property type="protein sequence ID" value="CAF3418616.1"/>
    <property type="molecule type" value="Genomic_DNA"/>
</dbReference>
<dbReference type="Proteomes" id="UP000663872">
    <property type="component" value="Unassembled WGS sequence"/>
</dbReference>
<feature type="transmembrane region" description="Helical" evidence="1">
    <location>
        <begin position="175"/>
        <end position="197"/>
    </location>
</feature>
<evidence type="ECO:0000313" key="2">
    <source>
        <dbReference type="EMBL" id="CAF3418616.1"/>
    </source>
</evidence>
<sequence>MSSKAPCGDHRSTDCSGKHGKSVNAGIASSFTSDPSYRGSLAPSKLDAIHQTNSWSSNETIVLDPFYVRARMYDSHTATVQFEIGRETDQRTCEMYKFTIRHNRAVTYSMPEQNLTYWRNSLELKHLAAGKYHVCAIICSERLQQQFNRSKGYDNKTRAEPISTCVTFQASRSHFLVLTLYILVFIFLVFSHVTYSLRKRKIQDRIKMSLLELESSLQKWRASQAAHVSTDQTHSYHILQSLINLPAVPIEQAQLSRLECDGQIEHPVLFHLAACDQRQPSI</sequence>
<accession>A0A818YUM0</accession>
<dbReference type="AlphaFoldDB" id="A0A818YUM0"/>
<evidence type="ECO:0000313" key="3">
    <source>
        <dbReference type="EMBL" id="CAF3583317.1"/>
    </source>
</evidence>
<name>A0A818YUM0_9BILA</name>
<evidence type="ECO:0000313" key="5">
    <source>
        <dbReference type="Proteomes" id="UP000663872"/>
    </source>
</evidence>
<organism evidence="4 5">
    <name type="scientific">Rotaria socialis</name>
    <dbReference type="NCBI Taxonomy" id="392032"/>
    <lineage>
        <taxon>Eukaryota</taxon>
        <taxon>Metazoa</taxon>
        <taxon>Spiralia</taxon>
        <taxon>Gnathifera</taxon>
        <taxon>Rotifera</taxon>
        <taxon>Eurotatoria</taxon>
        <taxon>Bdelloidea</taxon>
        <taxon>Philodinida</taxon>
        <taxon>Philodinidae</taxon>
        <taxon>Rotaria</taxon>
    </lineage>
</organism>